<keyword evidence="5" id="KW-1185">Reference proteome</keyword>
<feature type="domain" description="Piezo TM25-28" evidence="3">
    <location>
        <begin position="441"/>
        <end position="581"/>
    </location>
</feature>
<dbReference type="PANTHER" id="PTHR47049">
    <property type="entry name" value="PIEZO-TYPE MECHANOSENSITIVE ION CHANNEL HOMOLOG"/>
    <property type="match status" value="1"/>
</dbReference>
<gene>
    <name evidence="4" type="primary">PIEZO1_2</name>
    <name evidence="4" type="ORF">P7K49_036994</name>
</gene>
<evidence type="ECO:0000259" key="3">
    <source>
        <dbReference type="Pfam" id="PF15917"/>
    </source>
</evidence>
<dbReference type="Proteomes" id="UP001266305">
    <property type="component" value="Unassembled WGS sequence"/>
</dbReference>
<keyword evidence="2" id="KW-1133">Transmembrane helix</keyword>
<feature type="transmembrane region" description="Helical" evidence="2">
    <location>
        <begin position="223"/>
        <end position="242"/>
    </location>
</feature>
<feature type="domain" description="Piezo TM25-28" evidence="3">
    <location>
        <begin position="183"/>
        <end position="304"/>
    </location>
</feature>
<evidence type="ECO:0000256" key="1">
    <source>
        <dbReference type="SAM" id="MobiDB-lite"/>
    </source>
</evidence>
<sequence>MTPPTPDYPWRWSRAVPMNSALIKWLYLPDFFRAPNSTNLISVHTSGTWQPAGPALIRMRTDAHTTAPPGAPGHSPGQACVCSPWLYTPPDPGWEAGYMHCAHLVWVPMHLAQQRLPCPAGDFLLLLCASQQWQVFSAERTEEWQRMAGVNTDHLEPLWGEPNPVPNFVHCSLLGGVAGAPAMTLPHGRSYLDMLKVAVFRYLFWLVLVVVFVTGATRISIFGLGYLLACFYLLLFGTALLQRDTQARLVLWDCLILYNVTVIISKNMLSLLACAFVEQMQTGFCWVIQLFSLVCTVKGYYDREWWRRWPRGGCGDAPCSWAPSPTLVGTCLAAKEMMGRDQDCLLPVEEAGIIWDSVCFFFLLLQRRVFLSHYYLHASSGPDAAQRSRLGARKGQGEAPGCLSSRIVESRLHRSVTRRGQQESRFGQVPGAHTLSPPLPRGFALYNAANLKSIDFHRRIEERSLAQLKRQMERIRAKQEKHRQGRVDRGGPKDPGLEPGALMAPAPPGVLTATSHSSCPFTGPDSPGGSSPPRRQWWRPWLDHATVIHSGDYFLFESDSEEEEEAAPEGSRPSTQSAFQVRGGPCLSHLDHRAWGPRPGQHRG</sequence>
<accession>A0ABQ9TLQ6</accession>
<evidence type="ECO:0000313" key="5">
    <source>
        <dbReference type="Proteomes" id="UP001266305"/>
    </source>
</evidence>
<dbReference type="PANTHER" id="PTHR47049:SF5">
    <property type="entry name" value="PIEZO-TYPE MECHANOSENSITIVE ION CHANNEL COMPONENT"/>
    <property type="match status" value="1"/>
</dbReference>
<feature type="transmembrane region" description="Helical" evidence="2">
    <location>
        <begin position="199"/>
        <end position="217"/>
    </location>
</feature>
<feature type="compositionally biased region" description="Low complexity" evidence="1">
    <location>
        <begin position="523"/>
        <end position="533"/>
    </location>
</feature>
<feature type="region of interest" description="Disordered" evidence="1">
    <location>
        <begin position="413"/>
        <end position="433"/>
    </location>
</feature>
<dbReference type="InterPro" id="IPR027272">
    <property type="entry name" value="Piezo"/>
</dbReference>
<keyword evidence="2" id="KW-0812">Transmembrane</keyword>
<dbReference type="EMBL" id="JASSZA010000021">
    <property type="protein sequence ID" value="KAK2085694.1"/>
    <property type="molecule type" value="Genomic_DNA"/>
</dbReference>
<dbReference type="Pfam" id="PF15917">
    <property type="entry name" value="Piezo_TM25-28"/>
    <property type="match status" value="3"/>
</dbReference>
<feature type="domain" description="Piezo TM25-28" evidence="3">
    <location>
        <begin position="334"/>
        <end position="386"/>
    </location>
</feature>
<protein>
    <submittedName>
        <fullName evidence="4">Piezo-type mechanosensitive ion channel component 1</fullName>
    </submittedName>
</protein>
<evidence type="ECO:0000256" key="2">
    <source>
        <dbReference type="SAM" id="Phobius"/>
    </source>
</evidence>
<organism evidence="4 5">
    <name type="scientific">Saguinus oedipus</name>
    <name type="common">Cotton-top tamarin</name>
    <name type="synonym">Oedipomidas oedipus</name>
    <dbReference type="NCBI Taxonomy" id="9490"/>
    <lineage>
        <taxon>Eukaryota</taxon>
        <taxon>Metazoa</taxon>
        <taxon>Chordata</taxon>
        <taxon>Craniata</taxon>
        <taxon>Vertebrata</taxon>
        <taxon>Euteleostomi</taxon>
        <taxon>Mammalia</taxon>
        <taxon>Eutheria</taxon>
        <taxon>Euarchontoglires</taxon>
        <taxon>Primates</taxon>
        <taxon>Haplorrhini</taxon>
        <taxon>Platyrrhini</taxon>
        <taxon>Cebidae</taxon>
        <taxon>Callitrichinae</taxon>
        <taxon>Saguinus</taxon>
    </lineage>
</organism>
<feature type="compositionally biased region" description="Acidic residues" evidence="1">
    <location>
        <begin position="558"/>
        <end position="567"/>
    </location>
</feature>
<feature type="compositionally biased region" description="Basic and acidic residues" evidence="1">
    <location>
        <begin position="485"/>
        <end position="496"/>
    </location>
</feature>
<feature type="region of interest" description="Disordered" evidence="1">
    <location>
        <begin position="557"/>
        <end position="604"/>
    </location>
</feature>
<evidence type="ECO:0000313" key="4">
    <source>
        <dbReference type="EMBL" id="KAK2085694.1"/>
    </source>
</evidence>
<feature type="transmembrane region" description="Helical" evidence="2">
    <location>
        <begin position="249"/>
        <end position="269"/>
    </location>
</feature>
<keyword evidence="2" id="KW-0472">Membrane</keyword>
<proteinExistence type="predicted"/>
<dbReference type="InterPro" id="IPR031805">
    <property type="entry name" value="Piezo_TM25-28"/>
</dbReference>
<reference evidence="4 5" key="1">
    <citation type="submission" date="2023-05" db="EMBL/GenBank/DDBJ databases">
        <title>B98-5 Cell Line De Novo Hybrid Assembly: An Optical Mapping Approach.</title>
        <authorList>
            <person name="Kananen K."/>
            <person name="Auerbach J.A."/>
            <person name="Kautto E."/>
            <person name="Blachly J.S."/>
        </authorList>
    </citation>
    <scope>NUCLEOTIDE SEQUENCE [LARGE SCALE GENOMIC DNA]</scope>
    <source>
        <strain evidence="4">B95-8</strain>
        <tissue evidence="4">Cell line</tissue>
    </source>
</reference>
<name>A0ABQ9TLQ6_SAGOE</name>
<feature type="region of interest" description="Disordered" evidence="1">
    <location>
        <begin position="474"/>
        <end position="535"/>
    </location>
</feature>
<comment type="caution">
    <text evidence="4">The sequence shown here is derived from an EMBL/GenBank/DDBJ whole genome shotgun (WGS) entry which is preliminary data.</text>
</comment>